<dbReference type="RefSeq" id="WP_095511888.1">
    <property type="nucleotide sequence ID" value="NZ_MQWD01000001.1"/>
</dbReference>
<evidence type="ECO:0008006" key="4">
    <source>
        <dbReference type="Google" id="ProtNLM"/>
    </source>
</evidence>
<organism evidence="2 3">
    <name type="scientific">Rubrivirga marina</name>
    <dbReference type="NCBI Taxonomy" id="1196024"/>
    <lineage>
        <taxon>Bacteria</taxon>
        <taxon>Pseudomonadati</taxon>
        <taxon>Rhodothermota</taxon>
        <taxon>Rhodothermia</taxon>
        <taxon>Rhodothermales</taxon>
        <taxon>Rubricoccaceae</taxon>
        <taxon>Rubrivirga</taxon>
    </lineage>
</organism>
<comment type="caution">
    <text evidence="2">The sequence shown here is derived from an EMBL/GenBank/DDBJ whole genome shotgun (WGS) entry which is preliminary data.</text>
</comment>
<dbReference type="EMBL" id="MQWD01000001">
    <property type="protein sequence ID" value="PAP78205.1"/>
    <property type="molecule type" value="Genomic_DNA"/>
</dbReference>
<evidence type="ECO:0000256" key="1">
    <source>
        <dbReference type="SAM" id="SignalP"/>
    </source>
</evidence>
<gene>
    <name evidence="2" type="ORF">BSZ37_18115</name>
</gene>
<evidence type="ECO:0000313" key="3">
    <source>
        <dbReference type="Proteomes" id="UP000216339"/>
    </source>
</evidence>
<feature type="signal peptide" evidence="1">
    <location>
        <begin position="1"/>
        <end position="16"/>
    </location>
</feature>
<keyword evidence="3" id="KW-1185">Reference proteome</keyword>
<feature type="chain" id="PRO_5012560627" description="Outer membrane protein beta-barrel domain-containing protein" evidence="1">
    <location>
        <begin position="17"/>
        <end position="260"/>
    </location>
</feature>
<protein>
    <recommendedName>
        <fullName evidence="4">Outer membrane protein beta-barrel domain-containing protein</fullName>
    </recommendedName>
</protein>
<dbReference type="AlphaFoldDB" id="A0A271J5G5"/>
<name>A0A271J5G5_9BACT</name>
<evidence type="ECO:0000313" key="2">
    <source>
        <dbReference type="EMBL" id="PAP78205.1"/>
    </source>
</evidence>
<reference evidence="2 3" key="1">
    <citation type="submission" date="2016-11" db="EMBL/GenBank/DDBJ databases">
        <title>Study of marine rhodopsin-containing bacteria.</title>
        <authorList>
            <person name="Yoshizawa S."/>
            <person name="Kumagai Y."/>
            <person name="Kogure K."/>
        </authorList>
    </citation>
    <scope>NUCLEOTIDE SEQUENCE [LARGE SCALE GENOMIC DNA]</scope>
    <source>
        <strain evidence="2 3">SAORIC-28</strain>
    </source>
</reference>
<accession>A0A271J5G5</accession>
<proteinExistence type="predicted"/>
<sequence>MRLLLLSLVLAVPALAQQAAMDVGPQSLDLTYRPGGVEAPVVAYDGTVTSLGFYGDASAFSGFYGSEDRIAPTGEIQTMTVSGIEMRFGTNVPVASFGERTAVSVFVPLRAQSAYRYFLGDMSVEVQGDDTSIHIGQGDLGTGIGAAVEVPLAAGAPARKLRAFGTYVAGAGIQGDFVMGLPGGARDPLAYGLRSNTVMLQTEARDLFGTTMGASVGYSFRTASTDTSPIESAAGLLNGFTGDDFRRLESSHLVHVGVIF</sequence>
<keyword evidence="1" id="KW-0732">Signal</keyword>
<dbReference type="OrthoDB" id="9835469at2"/>
<dbReference type="Proteomes" id="UP000216339">
    <property type="component" value="Unassembled WGS sequence"/>
</dbReference>